<feature type="region of interest" description="Disordered" evidence="1">
    <location>
        <begin position="254"/>
        <end position="285"/>
    </location>
</feature>
<dbReference type="Pfam" id="PF13391">
    <property type="entry name" value="HNH_2"/>
    <property type="match status" value="1"/>
</dbReference>
<feature type="compositionally biased region" description="Basic and acidic residues" evidence="1">
    <location>
        <begin position="178"/>
        <end position="195"/>
    </location>
</feature>
<sequence>MSDFRQNVIGIGNSRCAVSGKGGAWWAGNGIGPAVQAAHIVPQIHWNVYPDTEQGIAPLADTSALREAWIQTWDMSNGILLAATIHQCFDTRILSINPDTSRIRAFMPYDVITEYHGKKADLPRGLDIRALRHHYDMCCIENMATQKQPGLGLSTVARNKATTMNPVTQSRPDVPGDPAKKDQVRGEERDHDATSSHDQGSAKAPERSSVDQLLSPPPSERGQKTTWRCGGVRLTDARRVQQLREDGWLVYEEEGDLTDQSSYFEDEEEERGRPRKRRCTGTNGE</sequence>
<feature type="domain" description="HNH nuclease" evidence="2">
    <location>
        <begin position="16"/>
        <end position="97"/>
    </location>
</feature>
<keyword evidence="4" id="KW-1185">Reference proteome</keyword>
<gene>
    <name evidence="3" type="ORF">SLS63_003490</name>
</gene>
<evidence type="ECO:0000256" key="1">
    <source>
        <dbReference type="SAM" id="MobiDB-lite"/>
    </source>
</evidence>
<dbReference type="EMBL" id="JAKNSF020000011">
    <property type="protein sequence ID" value="KAK7735972.1"/>
    <property type="molecule type" value="Genomic_DNA"/>
</dbReference>
<evidence type="ECO:0000313" key="4">
    <source>
        <dbReference type="Proteomes" id="UP001430848"/>
    </source>
</evidence>
<comment type="caution">
    <text evidence="3">The sequence shown here is derived from an EMBL/GenBank/DDBJ whole genome shotgun (WGS) entry which is preliminary data.</text>
</comment>
<feature type="region of interest" description="Disordered" evidence="1">
    <location>
        <begin position="163"/>
        <end position="228"/>
    </location>
</feature>
<accession>A0ABR1PG42</accession>
<dbReference type="Proteomes" id="UP001430848">
    <property type="component" value="Unassembled WGS sequence"/>
</dbReference>
<protein>
    <recommendedName>
        <fullName evidence="2">HNH nuclease domain-containing protein</fullName>
    </recommendedName>
</protein>
<evidence type="ECO:0000313" key="3">
    <source>
        <dbReference type="EMBL" id="KAK7735972.1"/>
    </source>
</evidence>
<reference evidence="3 4" key="1">
    <citation type="submission" date="2024-02" db="EMBL/GenBank/DDBJ databases">
        <title>De novo assembly and annotation of 12 fungi associated with fruit tree decline syndrome in Ontario, Canada.</title>
        <authorList>
            <person name="Sulman M."/>
            <person name="Ellouze W."/>
            <person name="Ilyukhin E."/>
        </authorList>
    </citation>
    <scope>NUCLEOTIDE SEQUENCE [LARGE SCALE GENOMIC DNA]</scope>
    <source>
        <strain evidence="3 4">M169</strain>
    </source>
</reference>
<evidence type="ECO:0000259" key="2">
    <source>
        <dbReference type="Pfam" id="PF13391"/>
    </source>
</evidence>
<dbReference type="InterPro" id="IPR003615">
    <property type="entry name" value="HNH_nuc"/>
</dbReference>
<proteinExistence type="predicted"/>
<organism evidence="3 4">
    <name type="scientific">Diaporthe eres</name>
    <name type="common">Phomopsis oblonga</name>
    <dbReference type="NCBI Taxonomy" id="83184"/>
    <lineage>
        <taxon>Eukaryota</taxon>
        <taxon>Fungi</taxon>
        <taxon>Dikarya</taxon>
        <taxon>Ascomycota</taxon>
        <taxon>Pezizomycotina</taxon>
        <taxon>Sordariomycetes</taxon>
        <taxon>Sordariomycetidae</taxon>
        <taxon>Diaporthales</taxon>
        <taxon>Diaporthaceae</taxon>
        <taxon>Diaporthe</taxon>
        <taxon>Diaporthe eres species complex</taxon>
    </lineage>
</organism>
<name>A0ABR1PG42_DIAER</name>